<name>A0A565C0B8_9BRAS</name>
<dbReference type="SMART" id="SM00185">
    <property type="entry name" value="ARM"/>
    <property type="match status" value="2"/>
</dbReference>
<reference evidence="5" key="1">
    <citation type="submission" date="2019-07" db="EMBL/GenBank/DDBJ databases">
        <authorList>
            <person name="Dittberner H."/>
        </authorList>
    </citation>
    <scope>NUCLEOTIDE SEQUENCE [LARGE SCALE GENOMIC DNA]</scope>
</reference>
<accession>A0A565C0B8</accession>
<gene>
    <name evidence="5" type="ORF">ANE_LOCUS17468</name>
</gene>
<dbReference type="InterPro" id="IPR000225">
    <property type="entry name" value="Armadillo"/>
</dbReference>
<dbReference type="SUPFAM" id="SSF48371">
    <property type="entry name" value="ARM repeat"/>
    <property type="match status" value="1"/>
</dbReference>
<organism evidence="5 6">
    <name type="scientific">Arabis nemorensis</name>
    <dbReference type="NCBI Taxonomy" id="586526"/>
    <lineage>
        <taxon>Eukaryota</taxon>
        <taxon>Viridiplantae</taxon>
        <taxon>Streptophyta</taxon>
        <taxon>Embryophyta</taxon>
        <taxon>Tracheophyta</taxon>
        <taxon>Spermatophyta</taxon>
        <taxon>Magnoliopsida</taxon>
        <taxon>eudicotyledons</taxon>
        <taxon>Gunneridae</taxon>
        <taxon>Pentapetalae</taxon>
        <taxon>rosids</taxon>
        <taxon>malvids</taxon>
        <taxon>Brassicales</taxon>
        <taxon>Brassicaceae</taxon>
        <taxon>Arabideae</taxon>
        <taxon>Arabis</taxon>
    </lineage>
</organism>
<dbReference type="GO" id="GO:0015031">
    <property type="term" value="P:protein transport"/>
    <property type="evidence" value="ECO:0007669"/>
    <property type="project" value="UniProtKB-KW"/>
</dbReference>
<evidence type="ECO:0000313" key="5">
    <source>
        <dbReference type="EMBL" id="VVB07024.1"/>
    </source>
</evidence>
<dbReference type="OrthoDB" id="1935265at2759"/>
<evidence type="ECO:0008006" key="7">
    <source>
        <dbReference type="Google" id="ProtNLM"/>
    </source>
</evidence>
<proteinExistence type="inferred from homology"/>
<keyword evidence="3" id="KW-0677">Repeat</keyword>
<dbReference type="EMBL" id="CABITT030000006">
    <property type="protein sequence ID" value="VVB07024.1"/>
    <property type="molecule type" value="Genomic_DNA"/>
</dbReference>
<keyword evidence="2" id="KW-0813">Transport</keyword>
<dbReference type="InterPro" id="IPR011989">
    <property type="entry name" value="ARM-like"/>
</dbReference>
<dbReference type="PANTHER" id="PTHR23316">
    <property type="entry name" value="IMPORTIN ALPHA"/>
    <property type="match status" value="1"/>
</dbReference>
<keyword evidence="4" id="KW-0653">Protein transport</keyword>
<dbReference type="Pfam" id="PF00514">
    <property type="entry name" value="Arm"/>
    <property type="match status" value="2"/>
</dbReference>
<evidence type="ECO:0000313" key="6">
    <source>
        <dbReference type="Proteomes" id="UP000489600"/>
    </source>
</evidence>
<evidence type="ECO:0000256" key="4">
    <source>
        <dbReference type="ARBA" id="ARBA00022927"/>
    </source>
</evidence>
<dbReference type="InterPro" id="IPR016024">
    <property type="entry name" value="ARM-type_fold"/>
</dbReference>
<comment type="similarity">
    <text evidence="1">Belongs to the importin alpha family.</text>
</comment>
<dbReference type="AlphaFoldDB" id="A0A565C0B8"/>
<dbReference type="Gene3D" id="1.25.10.10">
    <property type="entry name" value="Leucine-rich Repeat Variant"/>
    <property type="match status" value="1"/>
</dbReference>
<protein>
    <recommendedName>
        <fullName evidence="7">IBB domain-containing protein</fullName>
    </recommendedName>
</protein>
<dbReference type="Pfam" id="PF16186">
    <property type="entry name" value="Arm_3"/>
    <property type="match status" value="1"/>
</dbReference>
<evidence type="ECO:0000256" key="3">
    <source>
        <dbReference type="ARBA" id="ARBA00022737"/>
    </source>
</evidence>
<evidence type="ECO:0000256" key="1">
    <source>
        <dbReference type="ARBA" id="ARBA00010394"/>
    </source>
</evidence>
<dbReference type="InterPro" id="IPR032413">
    <property type="entry name" value="Arm_3"/>
</dbReference>
<keyword evidence="6" id="KW-1185">Reference proteome</keyword>
<sequence>MVKFLSSDPELQLKSGAPPIFIIQSLVLLLQTAEFEVKKEAAWGISNATCGGTDEQIRFMVRQGCIEPLCDLLTSGEPSIITVCLEALGKILIVGEAEENLGHRGGHNLYASMIDEAKGLEKIEELQNHDNDIYQKAVKILETFWQTNRF</sequence>
<evidence type="ECO:0000256" key="2">
    <source>
        <dbReference type="ARBA" id="ARBA00022448"/>
    </source>
</evidence>
<comment type="caution">
    <text evidence="5">The sequence shown here is derived from an EMBL/GenBank/DDBJ whole genome shotgun (WGS) entry which is preliminary data.</text>
</comment>
<dbReference type="Proteomes" id="UP000489600">
    <property type="component" value="Unassembled WGS sequence"/>
</dbReference>